<gene>
    <name evidence="2" type="ORF">Z518_03271</name>
</gene>
<feature type="region of interest" description="Disordered" evidence="1">
    <location>
        <begin position="171"/>
        <end position="287"/>
    </location>
</feature>
<evidence type="ECO:0000313" key="2">
    <source>
        <dbReference type="EMBL" id="KIX08615.1"/>
    </source>
</evidence>
<feature type="compositionally biased region" description="Basic and acidic residues" evidence="1">
    <location>
        <begin position="335"/>
        <end position="352"/>
    </location>
</feature>
<dbReference type="OrthoDB" id="5419922at2759"/>
<keyword evidence="3" id="KW-1185">Reference proteome</keyword>
<feature type="compositionally biased region" description="Acidic residues" evidence="1">
    <location>
        <begin position="638"/>
        <end position="648"/>
    </location>
</feature>
<dbReference type="RefSeq" id="XP_013275751.1">
    <property type="nucleotide sequence ID" value="XM_013420297.1"/>
</dbReference>
<dbReference type="GeneID" id="25291342"/>
<sequence>MPIVKSKVPDYPRPVSPVFADEIPICDDTIVYCDENDDVEKDEKQRAAKRRRIESYATSYLRGEQLFILTAQLKGPFGDGWQNPWAKRKEISDDIERVNSPRVCPESAGKPALQNVSESSKTSKQHEGRMSSYAGTPCKEQKLGPSMIKEDNRPATSPFWERQNVDRLYAVAQKSDSKNRRVGNWLKRGSSSKRPDHELPDSSPTPLKRNSQSQTKKWESPSINIQSPPAPDPVGAVTGPQLRRRSSTHALMPHEKFERENSSVVNLPRAENEGPTKAVQSSSLGAEGQQAILQATPANKQAKPPSTDVCRAECAILHVKCKSQQTDRPSATFLPRRDHDSDAEDQTNRPEPARLNPNPLPLADAGKPDLDHLSEVQPLSKSDSPSLHPVQEVSSSKQIESIVPPLSKEISDASLTNDFPSAQIVERSLVLSGLSNLSTGQMLREPSHHTTQDAAAMRTTEQPPAHETVEVDIPEINNEASNRHKAATGELPTPLEQEPCEPPEKTHVESERSFSPWMATKPRSAKTKKKACFVTDENPSGSSQGSITSVLRIKKPFGRKQDKFKNSNFSLSDGCGERAAPGPEPSSLSDQEIISKISRTTDPPRSILKSSLEASASSGNAVSSYHQDAQRPVKPIMDDDGDGQLDDDFDLDAAIDELGSFLGTWDAEREAAEIVKASG</sequence>
<organism evidence="2 3">
    <name type="scientific">Rhinocladiella mackenziei CBS 650.93</name>
    <dbReference type="NCBI Taxonomy" id="1442369"/>
    <lineage>
        <taxon>Eukaryota</taxon>
        <taxon>Fungi</taxon>
        <taxon>Dikarya</taxon>
        <taxon>Ascomycota</taxon>
        <taxon>Pezizomycotina</taxon>
        <taxon>Eurotiomycetes</taxon>
        <taxon>Chaetothyriomycetidae</taxon>
        <taxon>Chaetothyriales</taxon>
        <taxon>Herpotrichiellaceae</taxon>
        <taxon>Rhinocladiella</taxon>
    </lineage>
</organism>
<evidence type="ECO:0008006" key="4">
    <source>
        <dbReference type="Google" id="ProtNLM"/>
    </source>
</evidence>
<dbReference type="AlphaFoldDB" id="A0A0D2JGZ1"/>
<protein>
    <recommendedName>
        <fullName evidence="4">Protamine P1</fullName>
    </recommendedName>
</protein>
<accession>A0A0D2JGZ1</accession>
<evidence type="ECO:0000256" key="1">
    <source>
        <dbReference type="SAM" id="MobiDB-lite"/>
    </source>
</evidence>
<evidence type="ECO:0000313" key="3">
    <source>
        <dbReference type="Proteomes" id="UP000053617"/>
    </source>
</evidence>
<feature type="region of interest" description="Disordered" evidence="1">
    <location>
        <begin position="325"/>
        <end position="400"/>
    </location>
</feature>
<proteinExistence type="predicted"/>
<feature type="compositionally biased region" description="Basic and acidic residues" evidence="1">
    <location>
        <begin position="502"/>
        <end position="512"/>
    </location>
</feature>
<name>A0A0D2JGZ1_9EURO</name>
<reference evidence="2 3" key="1">
    <citation type="submission" date="2015-01" db="EMBL/GenBank/DDBJ databases">
        <title>The Genome Sequence of Rhinocladiella mackenzie CBS 650.93.</title>
        <authorList>
            <consortium name="The Broad Institute Genomics Platform"/>
            <person name="Cuomo C."/>
            <person name="de Hoog S."/>
            <person name="Gorbushina A."/>
            <person name="Stielow B."/>
            <person name="Teixiera M."/>
            <person name="Abouelleil A."/>
            <person name="Chapman S.B."/>
            <person name="Priest M."/>
            <person name="Young S.K."/>
            <person name="Wortman J."/>
            <person name="Nusbaum C."/>
            <person name="Birren B."/>
        </authorList>
    </citation>
    <scope>NUCLEOTIDE SEQUENCE [LARGE SCALE GENOMIC DNA]</scope>
    <source>
        <strain evidence="2 3">CBS 650.93</strain>
    </source>
</reference>
<feature type="region of interest" description="Disordered" evidence="1">
    <location>
        <begin position="101"/>
        <end position="159"/>
    </location>
</feature>
<dbReference type="VEuPathDB" id="FungiDB:Z518_03271"/>
<dbReference type="Proteomes" id="UP000053617">
    <property type="component" value="Unassembled WGS sequence"/>
</dbReference>
<dbReference type="EMBL" id="KN847476">
    <property type="protein sequence ID" value="KIX08615.1"/>
    <property type="molecule type" value="Genomic_DNA"/>
</dbReference>
<dbReference type="HOGENOM" id="CLU_390806_0_0_1"/>
<feature type="compositionally biased region" description="Basic and acidic residues" evidence="1">
    <location>
        <begin position="252"/>
        <end position="261"/>
    </location>
</feature>
<feature type="compositionally biased region" description="Polar residues" evidence="1">
    <location>
        <begin position="202"/>
        <end position="227"/>
    </location>
</feature>
<feature type="region of interest" description="Disordered" evidence="1">
    <location>
        <begin position="563"/>
        <end position="648"/>
    </location>
</feature>
<feature type="compositionally biased region" description="Polar residues" evidence="1">
    <location>
        <begin position="586"/>
        <end position="627"/>
    </location>
</feature>
<feature type="region of interest" description="Disordered" evidence="1">
    <location>
        <begin position="489"/>
        <end position="529"/>
    </location>
</feature>
<feature type="compositionally biased region" description="Low complexity" evidence="1">
    <location>
        <begin position="353"/>
        <end position="363"/>
    </location>
</feature>
<dbReference type="STRING" id="1442369.A0A0D2JGZ1"/>